<keyword evidence="3 5" id="KW-0238">DNA-binding</keyword>
<dbReference type="SUPFAM" id="SSF56349">
    <property type="entry name" value="DNA breaking-rejoining enzymes"/>
    <property type="match status" value="1"/>
</dbReference>
<evidence type="ECO:0000256" key="4">
    <source>
        <dbReference type="ARBA" id="ARBA00023172"/>
    </source>
</evidence>
<evidence type="ECO:0000256" key="5">
    <source>
        <dbReference type="PROSITE-ProRule" id="PRU01248"/>
    </source>
</evidence>
<comment type="caution">
    <text evidence="7">The sequence shown here is derived from an EMBL/GenBank/DDBJ whole genome shotgun (WGS) entry which is preliminary data.</text>
</comment>
<dbReference type="OrthoDB" id="7388552at2"/>
<dbReference type="InterPro" id="IPR053876">
    <property type="entry name" value="Phage_int_M"/>
</dbReference>
<dbReference type="EMBL" id="NBBI01000013">
    <property type="protein sequence ID" value="OWK27595.1"/>
    <property type="molecule type" value="Genomic_DNA"/>
</dbReference>
<dbReference type="Gene3D" id="1.10.150.130">
    <property type="match status" value="1"/>
</dbReference>
<keyword evidence="4" id="KW-0233">DNA recombination</keyword>
<keyword evidence="8" id="KW-1185">Reference proteome</keyword>
<name>A0A245ZD16_9SPHN</name>
<dbReference type="GO" id="GO:0006310">
    <property type="term" value="P:DNA recombination"/>
    <property type="evidence" value="ECO:0007669"/>
    <property type="project" value="UniProtKB-KW"/>
</dbReference>
<feature type="domain" description="Core-binding (CB)" evidence="6">
    <location>
        <begin position="88"/>
        <end position="169"/>
    </location>
</feature>
<comment type="similarity">
    <text evidence="1">Belongs to the 'phage' integrase family.</text>
</comment>
<dbReference type="InterPro" id="IPR050808">
    <property type="entry name" value="Phage_Integrase"/>
</dbReference>
<dbReference type="GO" id="GO:0015074">
    <property type="term" value="P:DNA integration"/>
    <property type="evidence" value="ECO:0007669"/>
    <property type="project" value="UniProtKB-KW"/>
</dbReference>
<keyword evidence="2" id="KW-0229">DNA integration</keyword>
<dbReference type="InterPro" id="IPR010998">
    <property type="entry name" value="Integrase_recombinase_N"/>
</dbReference>
<dbReference type="InterPro" id="IPR038488">
    <property type="entry name" value="Integrase_DNA-bd_sf"/>
</dbReference>
<reference evidence="7 8" key="1">
    <citation type="submission" date="2017-03" db="EMBL/GenBank/DDBJ databases">
        <title>Genome sequence of Sphingomonas dokdonensis DSM 21029.</title>
        <authorList>
            <person name="Poehlein A."/>
            <person name="Wuebbeler J.H."/>
            <person name="Steinbuechel A."/>
            <person name="Daniel R."/>
        </authorList>
    </citation>
    <scope>NUCLEOTIDE SEQUENCE [LARGE SCALE GENOMIC DNA]</scope>
    <source>
        <strain evidence="7 8">DSM 21029</strain>
    </source>
</reference>
<dbReference type="Pfam" id="PF22022">
    <property type="entry name" value="Phage_int_M"/>
    <property type="match status" value="1"/>
</dbReference>
<gene>
    <name evidence="7" type="primary">intS_5</name>
    <name evidence="7" type="ORF">SPDO_32780</name>
</gene>
<dbReference type="PROSITE" id="PS51900">
    <property type="entry name" value="CB"/>
    <property type="match status" value="1"/>
</dbReference>
<evidence type="ECO:0000256" key="1">
    <source>
        <dbReference type="ARBA" id="ARBA00008857"/>
    </source>
</evidence>
<accession>A0A245ZD16</accession>
<evidence type="ECO:0000256" key="3">
    <source>
        <dbReference type="ARBA" id="ARBA00023125"/>
    </source>
</evidence>
<dbReference type="RefSeq" id="WP_088368576.1">
    <property type="nucleotide sequence ID" value="NZ_NBBI01000013.1"/>
</dbReference>
<dbReference type="InterPro" id="IPR013762">
    <property type="entry name" value="Integrase-like_cat_sf"/>
</dbReference>
<dbReference type="PANTHER" id="PTHR30629:SF2">
    <property type="entry name" value="PROPHAGE INTEGRASE INTS-RELATED"/>
    <property type="match status" value="1"/>
</dbReference>
<sequence>MLTNAAVKAARPRAAAYKLADGAGLHLYVAPTGLKSFRLRFRLAGKEQLLTIGSYPQVDLVTARARAEAARAQLARNEDPRARSSRVESFEAAARAWHAVQAEGWTPVHAGDVLGSLERDVFPAIGAEALDTIEPADVLELLRAVERRGARETARRLRQRISAVFELAIGEGWCMNDPAEKVGRGLKKPAAVRHHAALTTTADARALLAEVDQLEASSAAKLASRFLALTAMRWAAVRGAQWSEIENLDGPAPIWRVPAARMKLAAAKKNDAAHDHVVPLSPAAVAVLHACMRENMHAGVPIVHIFPGVGNAVPLGEAAIGALYARTSFAGRHVPHGWRATFSTIMNETMPLERGAIDQALGHTLKAEDGSAAKVEGAYNRSQQLGRRRAIFDAWGALLVG</sequence>
<dbReference type="Gene3D" id="1.10.443.10">
    <property type="entry name" value="Intergrase catalytic core"/>
    <property type="match status" value="1"/>
</dbReference>
<evidence type="ECO:0000313" key="8">
    <source>
        <dbReference type="Proteomes" id="UP000197290"/>
    </source>
</evidence>
<organism evidence="7 8">
    <name type="scientific">Sphingomonas dokdonensis</name>
    <dbReference type="NCBI Taxonomy" id="344880"/>
    <lineage>
        <taxon>Bacteria</taxon>
        <taxon>Pseudomonadati</taxon>
        <taxon>Pseudomonadota</taxon>
        <taxon>Alphaproteobacteria</taxon>
        <taxon>Sphingomonadales</taxon>
        <taxon>Sphingomonadaceae</taxon>
        <taxon>Sphingomonas</taxon>
    </lineage>
</organism>
<dbReference type="GO" id="GO:0003677">
    <property type="term" value="F:DNA binding"/>
    <property type="evidence" value="ECO:0007669"/>
    <property type="project" value="UniProtKB-UniRule"/>
</dbReference>
<protein>
    <submittedName>
        <fullName evidence="7">Putative prophage CPS-53 integrase</fullName>
    </submittedName>
</protein>
<dbReference type="Proteomes" id="UP000197290">
    <property type="component" value="Unassembled WGS sequence"/>
</dbReference>
<dbReference type="InterPro" id="IPR025166">
    <property type="entry name" value="Integrase_DNA_bind_dom"/>
</dbReference>
<dbReference type="Pfam" id="PF00589">
    <property type="entry name" value="Phage_integrase"/>
    <property type="match status" value="1"/>
</dbReference>
<evidence type="ECO:0000259" key="6">
    <source>
        <dbReference type="PROSITE" id="PS51900"/>
    </source>
</evidence>
<dbReference type="PANTHER" id="PTHR30629">
    <property type="entry name" value="PROPHAGE INTEGRASE"/>
    <property type="match status" value="1"/>
</dbReference>
<dbReference type="InterPro" id="IPR011010">
    <property type="entry name" value="DNA_brk_join_enz"/>
</dbReference>
<dbReference type="AlphaFoldDB" id="A0A245ZD16"/>
<evidence type="ECO:0000256" key="2">
    <source>
        <dbReference type="ARBA" id="ARBA00022908"/>
    </source>
</evidence>
<proteinExistence type="inferred from homology"/>
<dbReference type="InterPro" id="IPR002104">
    <property type="entry name" value="Integrase_catalytic"/>
</dbReference>
<evidence type="ECO:0000313" key="7">
    <source>
        <dbReference type="EMBL" id="OWK27595.1"/>
    </source>
</evidence>
<dbReference type="InterPro" id="IPR044068">
    <property type="entry name" value="CB"/>
</dbReference>
<dbReference type="Pfam" id="PF13356">
    <property type="entry name" value="Arm-DNA-bind_3"/>
    <property type="match status" value="1"/>
</dbReference>
<dbReference type="Gene3D" id="3.30.160.390">
    <property type="entry name" value="Integrase, DNA-binding domain"/>
    <property type="match status" value="1"/>
</dbReference>